<reference evidence="2" key="1">
    <citation type="submission" date="2019-11" db="EMBL/GenBank/DDBJ databases">
        <authorList>
            <person name="Feng L."/>
        </authorList>
    </citation>
    <scope>NUCLEOTIDE SEQUENCE</scope>
    <source>
        <strain evidence="2">VrattiLFYP33</strain>
    </source>
</reference>
<keyword evidence="1" id="KW-0472">Membrane</keyword>
<proteinExistence type="predicted"/>
<feature type="transmembrane region" description="Helical" evidence="1">
    <location>
        <begin position="95"/>
        <end position="122"/>
    </location>
</feature>
<feature type="transmembrane region" description="Helical" evidence="1">
    <location>
        <begin position="176"/>
        <end position="193"/>
    </location>
</feature>
<dbReference type="RefSeq" id="WP_021842404.1">
    <property type="nucleotide sequence ID" value="NZ_CACRUX010000052.1"/>
</dbReference>
<sequence>MIKNVLRMFVLNLAIVLPVTMIILALQGVSLGMVAFLVLSFLTPMVLRRQDKLQQFLTYPWRNSLYAYSWIWCLTFFFLGDSVIPYAIASGSMGMIMLGWIVVFTVCLLAMTIVAVILTLFADRPRFNRWFDDSLDMAVYSLPVPMLLLGDVLFLNVPDPILAAQLSPQVFTFLQLWLYGFVIWTMGVIAIYLHPRMGQKQGLRLARIMVTALVWLAINGHLMYGWKPDFFMELLYFLMPVFQGNWLVYITPGLLEFIVLGMSVGLGILLEDFILKRQAK</sequence>
<feature type="transmembrane region" description="Helical" evidence="1">
    <location>
        <begin position="30"/>
        <end position="47"/>
    </location>
</feature>
<protein>
    <submittedName>
        <fullName evidence="2">Uncharacterized protein</fullName>
    </submittedName>
</protein>
<accession>A0A6N3CEY9</accession>
<feature type="transmembrane region" description="Helical" evidence="1">
    <location>
        <begin position="246"/>
        <end position="270"/>
    </location>
</feature>
<evidence type="ECO:0000313" key="2">
    <source>
        <dbReference type="EMBL" id="VYU14622.1"/>
    </source>
</evidence>
<feature type="transmembrane region" description="Helical" evidence="1">
    <location>
        <begin position="134"/>
        <end position="156"/>
    </location>
</feature>
<evidence type="ECO:0000256" key="1">
    <source>
        <dbReference type="SAM" id="Phobius"/>
    </source>
</evidence>
<organism evidence="2">
    <name type="scientific">Veillonella ratti</name>
    <dbReference type="NCBI Taxonomy" id="103892"/>
    <lineage>
        <taxon>Bacteria</taxon>
        <taxon>Bacillati</taxon>
        <taxon>Bacillota</taxon>
        <taxon>Negativicutes</taxon>
        <taxon>Veillonellales</taxon>
        <taxon>Veillonellaceae</taxon>
        <taxon>Veillonella</taxon>
    </lineage>
</organism>
<dbReference type="AlphaFoldDB" id="A0A6N3CEY9"/>
<name>A0A6N3CEY9_9FIRM</name>
<keyword evidence="1" id="KW-1133">Transmembrane helix</keyword>
<dbReference type="EMBL" id="CACRUX010000052">
    <property type="protein sequence ID" value="VYU14622.1"/>
    <property type="molecule type" value="Genomic_DNA"/>
</dbReference>
<feature type="transmembrane region" description="Helical" evidence="1">
    <location>
        <begin position="67"/>
        <end position="89"/>
    </location>
</feature>
<gene>
    <name evidence="2" type="ORF">VRLFYP33_01288</name>
</gene>
<feature type="transmembrane region" description="Helical" evidence="1">
    <location>
        <begin position="5"/>
        <end position="24"/>
    </location>
</feature>
<keyword evidence="1" id="KW-0812">Transmembrane</keyword>
<feature type="transmembrane region" description="Helical" evidence="1">
    <location>
        <begin position="205"/>
        <end position="226"/>
    </location>
</feature>